<organism evidence="1 2">
    <name type="scientific">Halomarina oriensis</name>
    <dbReference type="NCBI Taxonomy" id="671145"/>
    <lineage>
        <taxon>Archaea</taxon>
        <taxon>Methanobacteriati</taxon>
        <taxon>Methanobacteriota</taxon>
        <taxon>Stenosarchaea group</taxon>
        <taxon>Halobacteria</taxon>
        <taxon>Halobacteriales</taxon>
        <taxon>Natronomonadaceae</taxon>
        <taxon>Halomarina</taxon>
    </lineage>
</organism>
<proteinExistence type="predicted"/>
<sequence length="298" mass="33025">MPDDVYPPADRDDPRAWRDALATTLGSDVTAVAPLVGGVTGRAYRLSLADGRRVVAKTAPTPLTVEARMLRHLAANGTLPVPDVLAASDDLLVLSFVDGTDPITPTVERDLADHLAALHRETADAFGFPFETTAGPLPKPNPWTDSWPAFVRDHRLRYYATLAATEVAFSSTLLDRLRRLGDRLPDLLDDPASPALLHGDVWFENLVVDGDRVAAFLDPACYYGHPEAEVSYVLWTETAGDPFLDRYRDRAGLAPGFETRRAVYEVVFYCQQAWWFADESREDDLLDGLRTRLSRLDC</sequence>
<dbReference type="GO" id="GO:0016740">
    <property type="term" value="F:transferase activity"/>
    <property type="evidence" value="ECO:0007669"/>
    <property type="project" value="UniProtKB-KW"/>
</dbReference>
<dbReference type="Gene3D" id="3.90.1200.10">
    <property type="match status" value="1"/>
</dbReference>
<dbReference type="AlphaFoldDB" id="A0A6B0GQ41"/>
<dbReference type="Gene3D" id="3.30.200.20">
    <property type="entry name" value="Phosphorylase Kinase, domain 1"/>
    <property type="match status" value="1"/>
</dbReference>
<keyword evidence="2" id="KW-1185">Reference proteome</keyword>
<dbReference type="PANTHER" id="PTHR12149">
    <property type="entry name" value="FRUCTOSAMINE 3 KINASE-RELATED PROTEIN"/>
    <property type="match status" value="1"/>
</dbReference>
<dbReference type="InterPro" id="IPR016477">
    <property type="entry name" value="Fructo-/Ketosamine-3-kinase"/>
</dbReference>
<gene>
    <name evidence="1" type="ORF">GQS65_06975</name>
</gene>
<dbReference type="Proteomes" id="UP000451471">
    <property type="component" value="Unassembled WGS sequence"/>
</dbReference>
<name>A0A6B0GQ41_9EURY</name>
<dbReference type="InterPro" id="IPR011009">
    <property type="entry name" value="Kinase-like_dom_sf"/>
</dbReference>
<reference evidence="1 2" key="1">
    <citation type="submission" date="2019-12" db="EMBL/GenBank/DDBJ databases">
        <title>Halocatena pleomorpha gen. nov. sp. nov., an extremely halophilic archaeon of family Halobacteriaceae isolated from saltpan soil.</title>
        <authorList>
            <person name="Pal Y."/>
            <person name="Verma A."/>
            <person name="Krishnamurthi S."/>
            <person name="Kumar P."/>
        </authorList>
    </citation>
    <scope>NUCLEOTIDE SEQUENCE [LARGE SCALE GENOMIC DNA]</scope>
    <source>
        <strain evidence="1 2">JCM 16495</strain>
    </source>
</reference>
<accession>A0A6B0GQ41</accession>
<dbReference type="RefSeq" id="WP_158203948.1">
    <property type="nucleotide sequence ID" value="NZ_WSZK01000015.1"/>
</dbReference>
<evidence type="ECO:0000313" key="2">
    <source>
        <dbReference type="Proteomes" id="UP000451471"/>
    </source>
</evidence>
<evidence type="ECO:0000313" key="1">
    <source>
        <dbReference type="EMBL" id="MWG34235.1"/>
    </source>
</evidence>
<dbReference type="SUPFAM" id="SSF56112">
    <property type="entry name" value="Protein kinase-like (PK-like)"/>
    <property type="match status" value="1"/>
</dbReference>
<dbReference type="PIRSF" id="PIRSF006221">
    <property type="entry name" value="Ketosamine-3-kinase"/>
    <property type="match status" value="1"/>
</dbReference>
<dbReference type="OrthoDB" id="281727at2157"/>
<protein>
    <submittedName>
        <fullName evidence="1">Phosphotransferase</fullName>
    </submittedName>
</protein>
<keyword evidence="1" id="KW-0808">Transferase</keyword>
<dbReference type="Pfam" id="PF03881">
    <property type="entry name" value="Fructosamin_kin"/>
    <property type="match status" value="1"/>
</dbReference>
<dbReference type="PANTHER" id="PTHR12149:SF8">
    <property type="entry name" value="PROTEIN-RIBULOSAMINE 3-KINASE"/>
    <property type="match status" value="1"/>
</dbReference>
<dbReference type="EMBL" id="WSZK01000015">
    <property type="protein sequence ID" value="MWG34235.1"/>
    <property type="molecule type" value="Genomic_DNA"/>
</dbReference>
<comment type="caution">
    <text evidence="1">The sequence shown here is derived from an EMBL/GenBank/DDBJ whole genome shotgun (WGS) entry which is preliminary data.</text>
</comment>